<dbReference type="VEuPathDB" id="FungiDB:MPH_00618"/>
<dbReference type="InParanoid" id="K2SAV2"/>
<dbReference type="Proteomes" id="UP000007129">
    <property type="component" value="Unassembled WGS sequence"/>
</dbReference>
<proteinExistence type="predicted"/>
<feature type="transmembrane region" description="Helical" evidence="2">
    <location>
        <begin position="34"/>
        <end position="55"/>
    </location>
</feature>
<keyword evidence="2" id="KW-0812">Transmembrane</keyword>
<accession>K2SAV2</accession>
<dbReference type="AlphaFoldDB" id="K2SAV2"/>
<keyword evidence="2" id="KW-0472">Membrane</keyword>
<dbReference type="EMBL" id="AHHD01000031">
    <property type="protein sequence ID" value="EKG22027.1"/>
    <property type="molecule type" value="Genomic_DNA"/>
</dbReference>
<evidence type="ECO:0000256" key="1">
    <source>
        <dbReference type="SAM" id="MobiDB-lite"/>
    </source>
</evidence>
<evidence type="ECO:0000313" key="4">
    <source>
        <dbReference type="Proteomes" id="UP000007129"/>
    </source>
</evidence>
<name>K2SAV2_MACPH</name>
<gene>
    <name evidence="3" type="ORF">MPH_00618</name>
</gene>
<protein>
    <submittedName>
        <fullName evidence="3">Uncharacterized protein</fullName>
    </submittedName>
</protein>
<dbReference type="HOGENOM" id="CLU_1619342_0_0_1"/>
<sequence length="164" mass="18482">MFSRSSRVERTHCKELAATLVAFNGVEIASRSSLLCPFFFFFKLGYTPTLLLFAFCHSIPPKFRGPDCFCYFVKISTLRTSNEQRHEHLAGVMHSRCPCRPSRTSTSGRDGTSDCRNSYSREHESSPLSCSPEMRHAMDTAATPRSSFYDTLFSIQTDGTSNSH</sequence>
<keyword evidence="2" id="KW-1133">Transmembrane helix</keyword>
<evidence type="ECO:0000313" key="3">
    <source>
        <dbReference type="EMBL" id="EKG22027.1"/>
    </source>
</evidence>
<comment type="caution">
    <text evidence="3">The sequence shown here is derived from an EMBL/GenBank/DDBJ whole genome shotgun (WGS) entry which is preliminary data.</text>
</comment>
<feature type="region of interest" description="Disordered" evidence="1">
    <location>
        <begin position="100"/>
        <end position="132"/>
    </location>
</feature>
<organism evidence="3 4">
    <name type="scientific">Macrophomina phaseolina (strain MS6)</name>
    <name type="common">Charcoal rot fungus</name>
    <dbReference type="NCBI Taxonomy" id="1126212"/>
    <lineage>
        <taxon>Eukaryota</taxon>
        <taxon>Fungi</taxon>
        <taxon>Dikarya</taxon>
        <taxon>Ascomycota</taxon>
        <taxon>Pezizomycotina</taxon>
        <taxon>Dothideomycetes</taxon>
        <taxon>Dothideomycetes incertae sedis</taxon>
        <taxon>Botryosphaeriales</taxon>
        <taxon>Botryosphaeriaceae</taxon>
        <taxon>Macrophomina</taxon>
    </lineage>
</organism>
<reference evidence="3 4" key="1">
    <citation type="journal article" date="2012" name="BMC Genomics">
        <title>Tools to kill: Genome of one of the most destructive plant pathogenic fungi Macrophomina phaseolina.</title>
        <authorList>
            <person name="Islam M.S."/>
            <person name="Haque M.S."/>
            <person name="Islam M.M."/>
            <person name="Emdad E.M."/>
            <person name="Halim A."/>
            <person name="Hossen Q.M.M."/>
            <person name="Hossain M.Z."/>
            <person name="Ahmed B."/>
            <person name="Rahim S."/>
            <person name="Rahman M.S."/>
            <person name="Alam M.M."/>
            <person name="Hou S."/>
            <person name="Wan X."/>
            <person name="Saito J.A."/>
            <person name="Alam M."/>
        </authorList>
    </citation>
    <scope>NUCLEOTIDE SEQUENCE [LARGE SCALE GENOMIC DNA]</scope>
    <source>
        <strain evidence="3 4">MS6</strain>
    </source>
</reference>
<evidence type="ECO:0000256" key="2">
    <source>
        <dbReference type="SAM" id="Phobius"/>
    </source>
</evidence>